<dbReference type="Proteomes" id="UP000800082">
    <property type="component" value="Unassembled WGS sequence"/>
</dbReference>
<dbReference type="GeneID" id="54355639"/>
<evidence type="ECO:0000313" key="3">
    <source>
        <dbReference type="Proteomes" id="UP000800082"/>
    </source>
</evidence>
<evidence type="ECO:0000313" key="2">
    <source>
        <dbReference type="EMBL" id="KAF1929211.1"/>
    </source>
</evidence>
<keyword evidence="1" id="KW-0732">Signal</keyword>
<gene>
    <name evidence="2" type="ORF">M421DRAFT_91715</name>
</gene>
<protein>
    <submittedName>
        <fullName evidence="2">Uncharacterized protein</fullName>
    </submittedName>
</protein>
<organism evidence="2 3">
    <name type="scientific">Didymella exigua CBS 183.55</name>
    <dbReference type="NCBI Taxonomy" id="1150837"/>
    <lineage>
        <taxon>Eukaryota</taxon>
        <taxon>Fungi</taxon>
        <taxon>Dikarya</taxon>
        <taxon>Ascomycota</taxon>
        <taxon>Pezizomycotina</taxon>
        <taxon>Dothideomycetes</taxon>
        <taxon>Pleosporomycetidae</taxon>
        <taxon>Pleosporales</taxon>
        <taxon>Pleosporineae</taxon>
        <taxon>Didymellaceae</taxon>
        <taxon>Didymella</taxon>
    </lineage>
</organism>
<proteinExistence type="predicted"/>
<evidence type="ECO:0000256" key="1">
    <source>
        <dbReference type="SAM" id="SignalP"/>
    </source>
</evidence>
<feature type="signal peptide" evidence="1">
    <location>
        <begin position="1"/>
        <end position="20"/>
    </location>
</feature>
<dbReference type="OrthoDB" id="5226619at2759"/>
<feature type="chain" id="PRO_5025651261" evidence="1">
    <location>
        <begin position="21"/>
        <end position="193"/>
    </location>
</feature>
<name>A0A6A5RLA6_9PLEO</name>
<dbReference type="RefSeq" id="XP_033449459.1">
    <property type="nucleotide sequence ID" value="XM_033597972.1"/>
</dbReference>
<dbReference type="EMBL" id="ML978966">
    <property type="protein sequence ID" value="KAF1929211.1"/>
    <property type="molecule type" value="Genomic_DNA"/>
</dbReference>
<reference evidence="2" key="1">
    <citation type="journal article" date="2020" name="Stud. Mycol.">
        <title>101 Dothideomycetes genomes: a test case for predicting lifestyles and emergence of pathogens.</title>
        <authorList>
            <person name="Haridas S."/>
            <person name="Albert R."/>
            <person name="Binder M."/>
            <person name="Bloem J."/>
            <person name="Labutti K."/>
            <person name="Salamov A."/>
            <person name="Andreopoulos B."/>
            <person name="Baker S."/>
            <person name="Barry K."/>
            <person name="Bills G."/>
            <person name="Bluhm B."/>
            <person name="Cannon C."/>
            <person name="Castanera R."/>
            <person name="Culley D."/>
            <person name="Daum C."/>
            <person name="Ezra D."/>
            <person name="Gonzalez J."/>
            <person name="Henrissat B."/>
            <person name="Kuo A."/>
            <person name="Liang C."/>
            <person name="Lipzen A."/>
            <person name="Lutzoni F."/>
            <person name="Magnuson J."/>
            <person name="Mondo S."/>
            <person name="Nolan M."/>
            <person name="Ohm R."/>
            <person name="Pangilinan J."/>
            <person name="Park H.-J."/>
            <person name="Ramirez L."/>
            <person name="Alfaro M."/>
            <person name="Sun H."/>
            <person name="Tritt A."/>
            <person name="Yoshinaga Y."/>
            <person name="Zwiers L.-H."/>
            <person name="Turgeon B."/>
            <person name="Goodwin S."/>
            <person name="Spatafora J."/>
            <person name="Crous P."/>
            <person name="Grigoriev I."/>
        </authorList>
    </citation>
    <scope>NUCLEOTIDE SEQUENCE</scope>
    <source>
        <strain evidence="2">CBS 183.55</strain>
    </source>
</reference>
<sequence>MRFLGFICAASLTLGMFASALPLDIRQEGLSPFELNALVTNSPPGRPGSTPWSYIRANFTDPNSYSFTQGTHNGTVPAGLQGVNCEARWFRQESPEDRTWPCEYSEQGYFAIQIFPGTGATARVNDFKLRLIHGVEPGAPISNIFERYDANGSFKSLDNLNGRCSSGGVCNYSLKPELKPVSLPAAEAAPVTA</sequence>
<accession>A0A6A5RLA6</accession>
<dbReference type="AlphaFoldDB" id="A0A6A5RLA6"/>
<keyword evidence="3" id="KW-1185">Reference proteome</keyword>